<gene>
    <name evidence="3" type="ORF">APU01nite_15260</name>
    <name evidence="4" type="ORF">SAMN04488100_11543</name>
</gene>
<dbReference type="Gene3D" id="3.40.50.720">
    <property type="entry name" value="NAD(P)-binding Rossmann-like Domain"/>
    <property type="match status" value="1"/>
</dbReference>
<dbReference type="AlphaFoldDB" id="A0A1H7U3J2"/>
<evidence type="ECO:0000259" key="1">
    <source>
        <dbReference type="Pfam" id="PF01408"/>
    </source>
</evidence>
<feature type="domain" description="Gfo/Idh/MocA-like oxidoreductase N-terminal" evidence="1">
    <location>
        <begin position="2"/>
        <end position="116"/>
    </location>
</feature>
<evidence type="ECO:0000313" key="5">
    <source>
        <dbReference type="Proteomes" id="UP000198548"/>
    </source>
</evidence>
<dbReference type="OrthoDB" id="9815825at2"/>
<dbReference type="STRING" id="426703.SAMN04488100_11543"/>
<dbReference type="InterPro" id="IPR055170">
    <property type="entry name" value="GFO_IDH_MocA-like_dom"/>
</dbReference>
<dbReference type="GO" id="GO:0000166">
    <property type="term" value="F:nucleotide binding"/>
    <property type="evidence" value="ECO:0007669"/>
    <property type="project" value="InterPro"/>
</dbReference>
<dbReference type="InterPro" id="IPR036291">
    <property type="entry name" value="NAD(P)-bd_dom_sf"/>
</dbReference>
<dbReference type="Pfam" id="PF22725">
    <property type="entry name" value="GFO_IDH_MocA_C3"/>
    <property type="match status" value="1"/>
</dbReference>
<reference evidence="4 5" key="1">
    <citation type="submission" date="2016-10" db="EMBL/GenBank/DDBJ databases">
        <authorList>
            <person name="de Groot N.N."/>
        </authorList>
    </citation>
    <scope>NUCLEOTIDE SEQUENCE [LARGE SCALE GENOMIC DNA]</scope>
    <source>
        <strain evidence="4 5">DSM 19182</strain>
    </source>
</reference>
<dbReference type="EMBL" id="BJUX01000016">
    <property type="protein sequence ID" value="GEK89487.1"/>
    <property type="molecule type" value="Genomic_DNA"/>
</dbReference>
<evidence type="ECO:0000313" key="3">
    <source>
        <dbReference type="EMBL" id="GEK89487.1"/>
    </source>
</evidence>
<sequence length="342" mass="39075">MLRVGLIGLGDVSPIHVHAIHVSDHGELVAVCDTNTELSSNFPEIPFFSNVDRMLEKMNLDIVHVCLPHDLHYPITQKCVEHDVHVYLEKPVAMTYEEALEQLEVKNRTDKKICVSFQNRYNASFIRLMEILRNEDVGEVTSIKGLVTWFRPESYYTSKPWRGQKDRAGYGSIINQSIHTLDLIQLIGGDLKSCKAVLSNLTDYDIEVEDTASATFTFTSGVKAFFHATNAYTENSSVEIQVITEKEKFTIKDSRLYITNDEGRKEVIVEDDKLPGSKFYYGAGHMHLIDRFYESILNDTDDYVTIEDSIPSMQMIKLMDLSSNNTKRPERIELEEINYVTS</sequence>
<accession>A0A1H7U3J2</accession>
<dbReference type="PANTHER" id="PTHR43249:SF1">
    <property type="entry name" value="D-GLUCOSIDE 3-DEHYDROGENASE"/>
    <property type="match status" value="1"/>
</dbReference>
<dbReference type="SUPFAM" id="SSF55347">
    <property type="entry name" value="Glyceraldehyde-3-phosphate dehydrogenase-like, C-terminal domain"/>
    <property type="match status" value="1"/>
</dbReference>
<reference evidence="3 6" key="2">
    <citation type="submission" date="2019-07" db="EMBL/GenBank/DDBJ databases">
        <title>Whole genome shotgun sequence of Alkalibacterium putridalgicola NBRC 103243.</title>
        <authorList>
            <person name="Hosoyama A."/>
            <person name="Uohara A."/>
            <person name="Ohji S."/>
            <person name="Ichikawa N."/>
        </authorList>
    </citation>
    <scope>NUCLEOTIDE SEQUENCE [LARGE SCALE GENOMIC DNA]</scope>
    <source>
        <strain evidence="3 6">NBRC 103243</strain>
    </source>
</reference>
<evidence type="ECO:0000313" key="6">
    <source>
        <dbReference type="Proteomes" id="UP000321425"/>
    </source>
</evidence>
<dbReference type="Pfam" id="PF01408">
    <property type="entry name" value="GFO_IDH_MocA"/>
    <property type="match status" value="1"/>
</dbReference>
<dbReference type="InterPro" id="IPR052515">
    <property type="entry name" value="Gfo/Idh/MocA_Oxidoreductase"/>
</dbReference>
<dbReference type="Proteomes" id="UP000198548">
    <property type="component" value="Unassembled WGS sequence"/>
</dbReference>
<name>A0A1H7U3J2_9LACT</name>
<feature type="domain" description="GFO/IDH/MocA-like oxidoreductase" evidence="2">
    <location>
        <begin position="126"/>
        <end position="248"/>
    </location>
</feature>
<dbReference type="RefSeq" id="WP_091488230.1">
    <property type="nucleotide sequence ID" value="NZ_BJUX01000016.1"/>
</dbReference>
<dbReference type="PANTHER" id="PTHR43249">
    <property type="entry name" value="UDP-N-ACETYL-2-AMINO-2-DEOXY-D-GLUCURONATE OXIDASE"/>
    <property type="match status" value="1"/>
</dbReference>
<evidence type="ECO:0000259" key="2">
    <source>
        <dbReference type="Pfam" id="PF22725"/>
    </source>
</evidence>
<organism evidence="4 5">
    <name type="scientific">Alkalibacterium putridalgicola</name>
    <dbReference type="NCBI Taxonomy" id="426703"/>
    <lineage>
        <taxon>Bacteria</taxon>
        <taxon>Bacillati</taxon>
        <taxon>Bacillota</taxon>
        <taxon>Bacilli</taxon>
        <taxon>Lactobacillales</taxon>
        <taxon>Carnobacteriaceae</taxon>
        <taxon>Alkalibacterium</taxon>
    </lineage>
</organism>
<dbReference type="Proteomes" id="UP000321425">
    <property type="component" value="Unassembled WGS sequence"/>
</dbReference>
<dbReference type="EMBL" id="FOBL01000015">
    <property type="protein sequence ID" value="SEL91355.1"/>
    <property type="molecule type" value="Genomic_DNA"/>
</dbReference>
<proteinExistence type="predicted"/>
<dbReference type="InterPro" id="IPR000683">
    <property type="entry name" value="Gfo/Idh/MocA-like_OxRdtase_N"/>
</dbReference>
<protein>
    <submittedName>
        <fullName evidence="3 4">Dehydrogenase</fullName>
    </submittedName>
</protein>
<dbReference type="SUPFAM" id="SSF51735">
    <property type="entry name" value="NAD(P)-binding Rossmann-fold domains"/>
    <property type="match status" value="1"/>
</dbReference>
<keyword evidence="6" id="KW-1185">Reference proteome</keyword>
<evidence type="ECO:0000313" key="4">
    <source>
        <dbReference type="EMBL" id="SEL91355.1"/>
    </source>
</evidence>
<dbReference type="Gene3D" id="3.30.360.10">
    <property type="entry name" value="Dihydrodipicolinate Reductase, domain 2"/>
    <property type="match status" value="1"/>
</dbReference>